<gene>
    <name evidence="1" type="ORF">MEUPH1_LOCUS10517</name>
</gene>
<dbReference type="EMBL" id="CARXXK010000002">
    <property type="protein sequence ID" value="CAI6354530.1"/>
    <property type="molecule type" value="Genomic_DNA"/>
</dbReference>
<protein>
    <recommendedName>
        <fullName evidence="3">F-box domain-containing protein</fullName>
    </recommendedName>
</protein>
<reference evidence="1 2" key="1">
    <citation type="submission" date="2023-01" db="EMBL/GenBank/DDBJ databases">
        <authorList>
            <person name="Whitehead M."/>
        </authorList>
    </citation>
    <scope>NUCLEOTIDE SEQUENCE [LARGE SCALE GENOMIC DNA]</scope>
</reference>
<keyword evidence="2" id="KW-1185">Reference proteome</keyword>
<accession>A0AAV0WF49</accession>
<organism evidence="1 2">
    <name type="scientific">Macrosiphum euphorbiae</name>
    <name type="common">potato aphid</name>
    <dbReference type="NCBI Taxonomy" id="13131"/>
    <lineage>
        <taxon>Eukaryota</taxon>
        <taxon>Metazoa</taxon>
        <taxon>Ecdysozoa</taxon>
        <taxon>Arthropoda</taxon>
        <taxon>Hexapoda</taxon>
        <taxon>Insecta</taxon>
        <taxon>Pterygota</taxon>
        <taxon>Neoptera</taxon>
        <taxon>Paraneoptera</taxon>
        <taxon>Hemiptera</taxon>
        <taxon>Sternorrhyncha</taxon>
        <taxon>Aphidomorpha</taxon>
        <taxon>Aphidoidea</taxon>
        <taxon>Aphididae</taxon>
        <taxon>Macrosiphini</taxon>
        <taxon>Macrosiphum</taxon>
    </lineage>
</organism>
<sequence>MCSVTIKDKPTSLLHVLMNHIIGVVDFNPPHELTKYKIYKYSFGLFLEHLQMTVDDRGSFTTEHMIFQHSGEFTMSLLGSGIFDGRLKTLSVHITCDTDTTELSGYINRNINILQKVLIRQKTASSRIMLRLMRECNCNFKYRFIKKSMTLMLNVNEKKYPHIITCNDHENCINVWKDIFDLVGVVSQKNSPDVYYRSDDDSEIITITSLKKIRPVDRVPLKSIIKDTQTSSHNVNFKQLDLNLRALPKELQERIVSFLPFNVRFKIAKYLKMTEVNKVLHNDVTCTLSRWYNVLDFFQHGTKYGKQNTVACNIDGELIQHLPNTWLHIFYDCDIVHIQHNWHLPDEWFTQECAKDRNMKLRHLSTSYDVATGSLFDSKILDGHLETLVLRLDSGYDTSPLIRFLNRKNSIKRSILLIDNHLCNVIYTILKKSNLKFDYQMSLQKTPAVLRFNANRVNKYDKNILGEILNIKLDGVWCNCIFSVIDMD</sequence>
<evidence type="ECO:0008006" key="3">
    <source>
        <dbReference type="Google" id="ProtNLM"/>
    </source>
</evidence>
<comment type="caution">
    <text evidence="1">The sequence shown here is derived from an EMBL/GenBank/DDBJ whole genome shotgun (WGS) entry which is preliminary data.</text>
</comment>
<dbReference type="AlphaFoldDB" id="A0AAV0WF49"/>
<proteinExistence type="predicted"/>
<dbReference type="Proteomes" id="UP001160148">
    <property type="component" value="Unassembled WGS sequence"/>
</dbReference>
<evidence type="ECO:0000313" key="2">
    <source>
        <dbReference type="Proteomes" id="UP001160148"/>
    </source>
</evidence>
<evidence type="ECO:0000313" key="1">
    <source>
        <dbReference type="EMBL" id="CAI6354530.1"/>
    </source>
</evidence>
<name>A0AAV0WF49_9HEMI</name>